<protein>
    <submittedName>
        <fullName evidence="2">Uncharacterized protein</fullName>
    </submittedName>
</protein>
<proteinExistence type="predicted"/>
<feature type="compositionally biased region" description="Basic and acidic residues" evidence="1">
    <location>
        <begin position="48"/>
        <end position="60"/>
    </location>
</feature>
<organism evidence="2 3">
    <name type="scientific">Trichodelitschia bisporula</name>
    <dbReference type="NCBI Taxonomy" id="703511"/>
    <lineage>
        <taxon>Eukaryota</taxon>
        <taxon>Fungi</taxon>
        <taxon>Dikarya</taxon>
        <taxon>Ascomycota</taxon>
        <taxon>Pezizomycotina</taxon>
        <taxon>Dothideomycetes</taxon>
        <taxon>Dothideomycetes incertae sedis</taxon>
        <taxon>Phaeotrichales</taxon>
        <taxon>Phaeotrichaceae</taxon>
        <taxon>Trichodelitschia</taxon>
    </lineage>
</organism>
<keyword evidence="3" id="KW-1185">Reference proteome</keyword>
<sequence>MDPRRATEIPISIRRAKPLAITTTMDSHHENLHPPSSAITGGPGDGIAELHDAMVIDKFHPGNSQNGANPWDPTAVAQPPAKINLPQLPRRTLTGKPRLPQLPRTARGLQPYRICC</sequence>
<gene>
    <name evidence="2" type="ORF">EJ06DRAFT_262793</name>
</gene>
<reference evidence="2" key="1">
    <citation type="journal article" date="2020" name="Stud. Mycol.">
        <title>101 Dothideomycetes genomes: a test case for predicting lifestyles and emergence of pathogens.</title>
        <authorList>
            <person name="Haridas S."/>
            <person name="Albert R."/>
            <person name="Binder M."/>
            <person name="Bloem J."/>
            <person name="Labutti K."/>
            <person name="Salamov A."/>
            <person name="Andreopoulos B."/>
            <person name="Baker S."/>
            <person name="Barry K."/>
            <person name="Bills G."/>
            <person name="Bluhm B."/>
            <person name="Cannon C."/>
            <person name="Castanera R."/>
            <person name="Culley D."/>
            <person name="Daum C."/>
            <person name="Ezra D."/>
            <person name="Gonzalez J."/>
            <person name="Henrissat B."/>
            <person name="Kuo A."/>
            <person name="Liang C."/>
            <person name="Lipzen A."/>
            <person name="Lutzoni F."/>
            <person name="Magnuson J."/>
            <person name="Mondo S."/>
            <person name="Nolan M."/>
            <person name="Ohm R."/>
            <person name="Pangilinan J."/>
            <person name="Park H.-J."/>
            <person name="Ramirez L."/>
            <person name="Alfaro M."/>
            <person name="Sun H."/>
            <person name="Tritt A."/>
            <person name="Yoshinaga Y."/>
            <person name="Zwiers L.-H."/>
            <person name="Turgeon B."/>
            <person name="Goodwin S."/>
            <person name="Spatafora J."/>
            <person name="Crous P."/>
            <person name="Grigoriev I."/>
        </authorList>
    </citation>
    <scope>NUCLEOTIDE SEQUENCE</scope>
    <source>
        <strain evidence="2">CBS 262.69</strain>
    </source>
</reference>
<accession>A0A6G1HIT8</accession>
<evidence type="ECO:0000313" key="3">
    <source>
        <dbReference type="Proteomes" id="UP000799640"/>
    </source>
</evidence>
<evidence type="ECO:0000313" key="2">
    <source>
        <dbReference type="EMBL" id="KAF2395766.1"/>
    </source>
</evidence>
<name>A0A6G1HIT8_9PEZI</name>
<dbReference type="Proteomes" id="UP000799640">
    <property type="component" value="Unassembled WGS sequence"/>
</dbReference>
<feature type="region of interest" description="Disordered" evidence="1">
    <location>
        <begin position="27"/>
        <end position="79"/>
    </location>
</feature>
<dbReference type="EMBL" id="ML996711">
    <property type="protein sequence ID" value="KAF2395766.1"/>
    <property type="molecule type" value="Genomic_DNA"/>
</dbReference>
<dbReference type="AlphaFoldDB" id="A0A6G1HIT8"/>
<evidence type="ECO:0000256" key="1">
    <source>
        <dbReference type="SAM" id="MobiDB-lite"/>
    </source>
</evidence>